<sequence length="42" mass="4763">MQKTMQIEHKIRLPHRVLTALANLALQLQNCTDDRTAALSAF</sequence>
<dbReference type="EMBL" id="GBRH01183962">
    <property type="protein sequence ID" value="JAE13934.1"/>
    <property type="molecule type" value="Transcribed_RNA"/>
</dbReference>
<protein>
    <submittedName>
        <fullName evidence="1">Uncharacterized protein</fullName>
    </submittedName>
</protein>
<dbReference type="AlphaFoldDB" id="A0A0A9FRQ3"/>
<proteinExistence type="predicted"/>
<name>A0A0A9FRQ3_ARUDO</name>
<evidence type="ECO:0000313" key="1">
    <source>
        <dbReference type="EMBL" id="JAE13934.1"/>
    </source>
</evidence>
<reference evidence="1" key="2">
    <citation type="journal article" date="2015" name="Data Brief">
        <title>Shoot transcriptome of the giant reed, Arundo donax.</title>
        <authorList>
            <person name="Barrero R.A."/>
            <person name="Guerrero F.D."/>
            <person name="Moolhuijzen P."/>
            <person name="Goolsby J.A."/>
            <person name="Tidwell J."/>
            <person name="Bellgard S.E."/>
            <person name="Bellgard M.I."/>
        </authorList>
    </citation>
    <scope>NUCLEOTIDE SEQUENCE</scope>
    <source>
        <tissue evidence="1">Shoot tissue taken approximately 20 cm above the soil surface</tissue>
    </source>
</reference>
<reference evidence="1" key="1">
    <citation type="submission" date="2014-09" db="EMBL/GenBank/DDBJ databases">
        <authorList>
            <person name="Magalhaes I.L.F."/>
            <person name="Oliveira U."/>
            <person name="Santos F.R."/>
            <person name="Vidigal T.H.D.A."/>
            <person name="Brescovit A.D."/>
            <person name="Santos A.J."/>
        </authorList>
    </citation>
    <scope>NUCLEOTIDE SEQUENCE</scope>
    <source>
        <tissue evidence="1">Shoot tissue taken approximately 20 cm above the soil surface</tissue>
    </source>
</reference>
<accession>A0A0A9FRQ3</accession>
<organism evidence="1">
    <name type="scientific">Arundo donax</name>
    <name type="common">Giant reed</name>
    <name type="synonym">Donax arundinaceus</name>
    <dbReference type="NCBI Taxonomy" id="35708"/>
    <lineage>
        <taxon>Eukaryota</taxon>
        <taxon>Viridiplantae</taxon>
        <taxon>Streptophyta</taxon>
        <taxon>Embryophyta</taxon>
        <taxon>Tracheophyta</taxon>
        <taxon>Spermatophyta</taxon>
        <taxon>Magnoliopsida</taxon>
        <taxon>Liliopsida</taxon>
        <taxon>Poales</taxon>
        <taxon>Poaceae</taxon>
        <taxon>PACMAD clade</taxon>
        <taxon>Arundinoideae</taxon>
        <taxon>Arundineae</taxon>
        <taxon>Arundo</taxon>
    </lineage>
</organism>